<proteinExistence type="predicted"/>
<feature type="compositionally biased region" description="Acidic residues" evidence="1">
    <location>
        <begin position="169"/>
        <end position="180"/>
    </location>
</feature>
<dbReference type="AlphaFoldDB" id="A0A8K0C5W9"/>
<feature type="compositionally biased region" description="Basic and acidic residues" evidence="1">
    <location>
        <begin position="199"/>
        <end position="214"/>
    </location>
</feature>
<dbReference type="Gene3D" id="3.60.10.10">
    <property type="entry name" value="Endonuclease/exonuclease/phosphatase"/>
    <property type="match status" value="1"/>
</dbReference>
<dbReference type="EMBL" id="VTPC01091198">
    <property type="protein sequence ID" value="KAF2879266.1"/>
    <property type="molecule type" value="Genomic_DNA"/>
</dbReference>
<sequence length="257" mass="29901">MQKLEERYSLHERSNENGKRLTDFASSHGLKIRSTHFKRKKIPKSTWRTPNGEYTNQIDHLLTEQKREQCISKIGTYGGPNVNTDHFLLGTKLVQQMPREPEKCGRQDEQKLNGTPQNKTRAKTLCESGRIVDNYNIDRAWKDYFRKPLNGEEDSNEEGQTRAHMQERNEDEEEMYPPDLEEGKAKNQVKDAGSAGHRGFKDWELKRKSIGQERVEEDLNPGHGQNRYQSVENVKEGHSMVSSSKQEEMEEAQRRQT</sequence>
<protein>
    <submittedName>
        <fullName evidence="2">Uncharacterized protein</fullName>
    </submittedName>
</protein>
<feature type="compositionally biased region" description="Basic and acidic residues" evidence="1">
    <location>
        <begin position="245"/>
        <end position="257"/>
    </location>
</feature>
<feature type="compositionally biased region" description="Basic and acidic residues" evidence="1">
    <location>
        <begin position="159"/>
        <end position="168"/>
    </location>
</feature>
<comment type="caution">
    <text evidence="2">The sequence shown here is derived from an EMBL/GenBank/DDBJ whole genome shotgun (WGS) entry which is preliminary data.</text>
</comment>
<name>A0A8K0C5W9_IGNLU</name>
<evidence type="ECO:0000313" key="3">
    <source>
        <dbReference type="Proteomes" id="UP000801492"/>
    </source>
</evidence>
<feature type="region of interest" description="Disordered" evidence="1">
    <location>
        <begin position="1"/>
        <end position="27"/>
    </location>
</feature>
<dbReference type="InterPro" id="IPR036691">
    <property type="entry name" value="Endo/exonu/phosph_ase_sf"/>
</dbReference>
<evidence type="ECO:0000313" key="2">
    <source>
        <dbReference type="EMBL" id="KAF2879266.1"/>
    </source>
</evidence>
<organism evidence="2 3">
    <name type="scientific">Ignelater luminosus</name>
    <name type="common">Cucubano</name>
    <name type="synonym">Pyrophorus luminosus</name>
    <dbReference type="NCBI Taxonomy" id="2038154"/>
    <lineage>
        <taxon>Eukaryota</taxon>
        <taxon>Metazoa</taxon>
        <taxon>Ecdysozoa</taxon>
        <taxon>Arthropoda</taxon>
        <taxon>Hexapoda</taxon>
        <taxon>Insecta</taxon>
        <taxon>Pterygota</taxon>
        <taxon>Neoptera</taxon>
        <taxon>Endopterygota</taxon>
        <taxon>Coleoptera</taxon>
        <taxon>Polyphaga</taxon>
        <taxon>Elateriformia</taxon>
        <taxon>Elateroidea</taxon>
        <taxon>Elateridae</taxon>
        <taxon>Agrypninae</taxon>
        <taxon>Pyrophorini</taxon>
        <taxon>Ignelater</taxon>
    </lineage>
</organism>
<reference evidence="2" key="1">
    <citation type="submission" date="2019-08" db="EMBL/GenBank/DDBJ databases">
        <title>The genome of the North American firefly Photinus pyralis.</title>
        <authorList>
            <consortium name="Photinus pyralis genome working group"/>
            <person name="Fallon T.R."/>
            <person name="Sander Lower S.E."/>
            <person name="Weng J.-K."/>
        </authorList>
    </citation>
    <scope>NUCLEOTIDE SEQUENCE</scope>
    <source>
        <strain evidence="2">TRF0915ILg1</strain>
        <tissue evidence="2">Whole body</tissue>
    </source>
</reference>
<accession>A0A8K0C5W9</accession>
<gene>
    <name evidence="2" type="ORF">ILUMI_26912</name>
</gene>
<evidence type="ECO:0000256" key="1">
    <source>
        <dbReference type="SAM" id="MobiDB-lite"/>
    </source>
</evidence>
<feature type="compositionally biased region" description="Basic and acidic residues" evidence="1">
    <location>
        <begin position="1"/>
        <end position="22"/>
    </location>
</feature>
<dbReference type="Proteomes" id="UP000801492">
    <property type="component" value="Unassembled WGS sequence"/>
</dbReference>
<feature type="region of interest" description="Disordered" evidence="1">
    <location>
        <begin position="149"/>
        <end position="257"/>
    </location>
</feature>
<dbReference type="OrthoDB" id="8195170at2759"/>
<keyword evidence="3" id="KW-1185">Reference proteome</keyword>